<dbReference type="InterPro" id="IPR052891">
    <property type="entry name" value="DNA-3mA_glycosylase"/>
</dbReference>
<comment type="caution">
    <text evidence="1">The sequence shown here is derived from an EMBL/GenBank/DDBJ whole genome shotgun (WGS) entry which is preliminary data.</text>
</comment>
<name>A0ABX5CID9_9ALTE</name>
<dbReference type="PANTHER" id="PTHR30037">
    <property type="entry name" value="DNA-3-METHYLADENINE GLYCOSYLASE 1"/>
    <property type="match status" value="1"/>
</dbReference>
<dbReference type="Proteomes" id="UP000239539">
    <property type="component" value="Unassembled WGS sequence"/>
</dbReference>
<dbReference type="InterPro" id="IPR011257">
    <property type="entry name" value="DNA_glycosylase"/>
</dbReference>
<dbReference type="Gene3D" id="1.10.340.30">
    <property type="entry name" value="Hypothetical protein, domain 2"/>
    <property type="match status" value="1"/>
</dbReference>
<gene>
    <name evidence="1" type="ORF">C6Y39_16735</name>
</gene>
<accession>A0ABX5CID9</accession>
<dbReference type="RefSeq" id="WP_105932379.1">
    <property type="nucleotide sequence ID" value="NZ_PVNO01000031.1"/>
</dbReference>
<dbReference type="InterPro" id="IPR004597">
    <property type="entry name" value="Tag"/>
</dbReference>
<evidence type="ECO:0000313" key="2">
    <source>
        <dbReference type="Proteomes" id="UP000239539"/>
    </source>
</evidence>
<dbReference type="PANTHER" id="PTHR30037:SF4">
    <property type="entry name" value="DNA-3-METHYLADENINE GLYCOSYLASE I"/>
    <property type="match status" value="1"/>
</dbReference>
<organism evidence="1 2">
    <name type="scientific">Alteromonas gracilis</name>
    <dbReference type="NCBI Taxonomy" id="1479524"/>
    <lineage>
        <taxon>Bacteria</taxon>
        <taxon>Pseudomonadati</taxon>
        <taxon>Pseudomonadota</taxon>
        <taxon>Gammaproteobacteria</taxon>
        <taxon>Alteromonadales</taxon>
        <taxon>Alteromonadaceae</taxon>
        <taxon>Alteromonas/Salinimonas group</taxon>
        <taxon>Alteromonas</taxon>
    </lineage>
</organism>
<dbReference type="NCBIfam" id="TIGR00624">
    <property type="entry name" value="tag"/>
    <property type="match status" value="1"/>
</dbReference>
<evidence type="ECO:0000313" key="1">
    <source>
        <dbReference type="EMBL" id="PRO67344.1"/>
    </source>
</evidence>
<dbReference type="EMBL" id="PVNO01000031">
    <property type="protein sequence ID" value="PRO67344.1"/>
    <property type="molecule type" value="Genomic_DNA"/>
</dbReference>
<sequence length="202" mass="23107">MSNQKKTHQKTPLHRCGWVSNDPIYLAYHDNEWGVPELDSRALFAKLCLDGQQAGLSWLTILKKQQNFERAFHQFDPEKIALIGSSDVDRLMLDSGIIRNRLKIESIIKNAKGFLTIEEAQPFSEFIWQFTEGRTVINAWNDFKQAPTSTKASKAMSKALKKRGFNFVGETICYAFMQAVGMVNDHEVKCHCYEQTCQLAVK</sequence>
<reference evidence="2" key="1">
    <citation type="journal article" date="2020" name="Int. J. Syst. Evol. Microbiol.">
        <title>Alteromonas alba sp. nov., a marine bacterium isolated from the seawater of the West Pacific Ocean.</title>
        <authorList>
            <person name="Sun C."/>
            <person name="Wu Y.-H."/>
            <person name="Xamxidin M."/>
            <person name="Cheng H."/>
            <person name="Xu X.-W."/>
        </authorList>
    </citation>
    <scope>NUCLEOTIDE SEQUENCE [LARGE SCALE GENOMIC DNA]</scope>
    <source>
        <strain evidence="2">9a2</strain>
    </source>
</reference>
<protein>
    <submittedName>
        <fullName evidence="1">DNA-3-methyladenine glycosylase I</fullName>
    </submittedName>
</protein>
<dbReference type="InterPro" id="IPR005019">
    <property type="entry name" value="Adenine_glyco"/>
</dbReference>
<keyword evidence="2" id="KW-1185">Reference proteome</keyword>
<dbReference type="SUPFAM" id="SSF48150">
    <property type="entry name" value="DNA-glycosylase"/>
    <property type="match status" value="1"/>
</dbReference>
<proteinExistence type="predicted"/>
<dbReference type="Pfam" id="PF03352">
    <property type="entry name" value="Adenine_glyco"/>
    <property type="match status" value="1"/>
</dbReference>